<name>A0ACB8BIG2_9AGAM</name>
<gene>
    <name evidence="1" type="ORF">BV22DRAFT_1034197</name>
</gene>
<evidence type="ECO:0000313" key="1">
    <source>
        <dbReference type="EMBL" id="KAH7925302.1"/>
    </source>
</evidence>
<protein>
    <submittedName>
        <fullName evidence="1">Uncharacterized protein</fullName>
    </submittedName>
</protein>
<evidence type="ECO:0000313" key="2">
    <source>
        <dbReference type="Proteomes" id="UP000790709"/>
    </source>
</evidence>
<proteinExistence type="predicted"/>
<dbReference type="EMBL" id="MU266405">
    <property type="protein sequence ID" value="KAH7925302.1"/>
    <property type="molecule type" value="Genomic_DNA"/>
</dbReference>
<reference evidence="1" key="1">
    <citation type="journal article" date="2021" name="New Phytol.">
        <title>Evolutionary innovations through gain and loss of genes in the ectomycorrhizal Boletales.</title>
        <authorList>
            <person name="Wu G."/>
            <person name="Miyauchi S."/>
            <person name="Morin E."/>
            <person name="Kuo A."/>
            <person name="Drula E."/>
            <person name="Varga T."/>
            <person name="Kohler A."/>
            <person name="Feng B."/>
            <person name="Cao Y."/>
            <person name="Lipzen A."/>
            <person name="Daum C."/>
            <person name="Hundley H."/>
            <person name="Pangilinan J."/>
            <person name="Johnson J."/>
            <person name="Barry K."/>
            <person name="LaButti K."/>
            <person name="Ng V."/>
            <person name="Ahrendt S."/>
            <person name="Min B."/>
            <person name="Choi I.G."/>
            <person name="Park H."/>
            <person name="Plett J.M."/>
            <person name="Magnuson J."/>
            <person name="Spatafora J.W."/>
            <person name="Nagy L.G."/>
            <person name="Henrissat B."/>
            <person name="Grigoriev I.V."/>
            <person name="Yang Z.L."/>
            <person name="Xu J."/>
            <person name="Martin F.M."/>
        </authorList>
    </citation>
    <scope>NUCLEOTIDE SEQUENCE</scope>
    <source>
        <strain evidence="1">KUC20120723A-06</strain>
    </source>
</reference>
<keyword evidence="2" id="KW-1185">Reference proteome</keyword>
<comment type="caution">
    <text evidence="1">The sequence shown here is derived from an EMBL/GenBank/DDBJ whole genome shotgun (WGS) entry which is preliminary data.</text>
</comment>
<accession>A0ACB8BIG2</accession>
<organism evidence="1 2">
    <name type="scientific">Leucogyrophana mollusca</name>
    <dbReference type="NCBI Taxonomy" id="85980"/>
    <lineage>
        <taxon>Eukaryota</taxon>
        <taxon>Fungi</taxon>
        <taxon>Dikarya</taxon>
        <taxon>Basidiomycota</taxon>
        <taxon>Agaricomycotina</taxon>
        <taxon>Agaricomycetes</taxon>
        <taxon>Agaricomycetidae</taxon>
        <taxon>Boletales</taxon>
        <taxon>Boletales incertae sedis</taxon>
        <taxon>Leucogyrophana</taxon>
    </lineage>
</organism>
<dbReference type="Proteomes" id="UP000790709">
    <property type="component" value="Unassembled WGS sequence"/>
</dbReference>
<sequence length="347" mass="37988">MEAETTAETSTAGAQLKGRRVLTKEASAFLLDYARNTNSHPNKQEKLHLLERVRQYPGCEAYTIEKLKSWFNYHRRGGKGIHDNVHSSAVMSPTDSFANDASILFPSLTPAVLRHLDALLKARPDPNDATISIWASRLGAPHNDVVAWIDYQKAISHSRSDSEHLSSMSPVVQRPHLPTPSKSVSPSVTPMNRNISLPPIEVKHEPSTADSPVISRLSPPRNPIHLPSNSSLFRVALPPSSDVANKLDKAPPLRRKRDDSTIPSHIPPPAPPPAPKISPITLLGNNIRHIISSSAASSTDAAVPTTISEFDAKFHLCEGKMKQFIHDVEQGNLRHLGWGPSLTESTL</sequence>